<proteinExistence type="predicted"/>
<dbReference type="Proteomes" id="UP000012106">
    <property type="component" value="Unassembled WGS sequence"/>
</dbReference>
<evidence type="ECO:0000313" key="1">
    <source>
        <dbReference type="EMBL" id="EMN21824.1"/>
    </source>
</evidence>
<sequence length="40" mass="4768">MRNKKTVKKKCSKLRKNKTYQINIILKRSIGSADTRLLKY</sequence>
<accession>M6JIS8</accession>
<dbReference type="EMBL" id="AHMU02000049">
    <property type="protein sequence ID" value="EMN21824.1"/>
    <property type="molecule type" value="Genomic_DNA"/>
</dbReference>
<dbReference type="AlphaFoldDB" id="M6JIS8"/>
<comment type="caution">
    <text evidence="1">The sequence shown here is derived from an EMBL/GenBank/DDBJ whole genome shotgun (WGS) entry which is preliminary data.</text>
</comment>
<protein>
    <submittedName>
        <fullName evidence="1">Uncharacterized protein</fullName>
    </submittedName>
</protein>
<organism evidence="1 2">
    <name type="scientific">Leptospira santarosai serovar Arenal str. MAVJ 401</name>
    <dbReference type="NCBI Taxonomy" id="1049976"/>
    <lineage>
        <taxon>Bacteria</taxon>
        <taxon>Pseudomonadati</taxon>
        <taxon>Spirochaetota</taxon>
        <taxon>Spirochaetia</taxon>
        <taxon>Leptospirales</taxon>
        <taxon>Leptospiraceae</taxon>
        <taxon>Leptospira</taxon>
    </lineage>
</organism>
<reference evidence="1 2" key="1">
    <citation type="submission" date="2013-01" db="EMBL/GenBank/DDBJ databases">
        <authorList>
            <person name="Harkins D.M."/>
            <person name="Durkin A.S."/>
            <person name="Brinkac L.M."/>
            <person name="Haft D.H."/>
            <person name="Selengut J.D."/>
            <person name="Sanka R."/>
            <person name="DePew J."/>
            <person name="Purushe J."/>
            <person name="Hartskeerl R.A."/>
            <person name="Ahmed A."/>
            <person name="van der Linden H."/>
            <person name="Goris M.G.A."/>
            <person name="Vinetz J.M."/>
            <person name="Sutton G.G."/>
            <person name="Nierman W.C."/>
            <person name="Fouts D.E."/>
        </authorList>
    </citation>
    <scope>NUCLEOTIDE SEQUENCE [LARGE SCALE GENOMIC DNA]</scope>
    <source>
        <strain evidence="1 2">MAVJ 401</strain>
    </source>
</reference>
<evidence type="ECO:0000313" key="2">
    <source>
        <dbReference type="Proteomes" id="UP000012106"/>
    </source>
</evidence>
<name>M6JIS8_9LEPT</name>
<gene>
    <name evidence="1" type="ORF">LEP1GSC063_3791</name>
</gene>